<comment type="caution">
    <text evidence="1">The sequence shown here is derived from an EMBL/GenBank/DDBJ whole genome shotgun (WGS) entry which is preliminary data.</text>
</comment>
<gene>
    <name evidence="1" type="ORF">GCM10009119_22360</name>
</gene>
<evidence type="ECO:0000313" key="2">
    <source>
        <dbReference type="Proteomes" id="UP001500469"/>
    </source>
</evidence>
<protein>
    <submittedName>
        <fullName evidence="1">Uncharacterized protein</fullName>
    </submittedName>
</protein>
<organism evidence="1 2">
    <name type="scientific">Algoriphagus jejuensis</name>
    <dbReference type="NCBI Taxonomy" id="419934"/>
    <lineage>
        <taxon>Bacteria</taxon>
        <taxon>Pseudomonadati</taxon>
        <taxon>Bacteroidota</taxon>
        <taxon>Cytophagia</taxon>
        <taxon>Cytophagales</taxon>
        <taxon>Cyclobacteriaceae</taxon>
        <taxon>Algoriphagus</taxon>
    </lineage>
</organism>
<evidence type="ECO:0000313" key="1">
    <source>
        <dbReference type="EMBL" id="GAA0879268.1"/>
    </source>
</evidence>
<keyword evidence="2" id="KW-1185">Reference proteome</keyword>
<accession>A0ABN1N0H4</accession>
<dbReference type="EMBL" id="BAAAFI010000010">
    <property type="protein sequence ID" value="GAA0879268.1"/>
    <property type="molecule type" value="Genomic_DNA"/>
</dbReference>
<sequence>MPKNLPAVGTYFPVSPILIDSIITQNLTFMTEQQKQALEEAIAALKGKLTGDMFADMEARDEIHNLEMQLKGVKPIDSHFDCIGCGS</sequence>
<name>A0ABN1N0H4_9BACT</name>
<dbReference type="Proteomes" id="UP001500469">
    <property type="component" value="Unassembled WGS sequence"/>
</dbReference>
<proteinExistence type="predicted"/>
<reference evidence="1 2" key="1">
    <citation type="journal article" date="2019" name="Int. J. Syst. Evol. Microbiol.">
        <title>The Global Catalogue of Microorganisms (GCM) 10K type strain sequencing project: providing services to taxonomists for standard genome sequencing and annotation.</title>
        <authorList>
            <consortium name="The Broad Institute Genomics Platform"/>
            <consortium name="The Broad Institute Genome Sequencing Center for Infectious Disease"/>
            <person name="Wu L."/>
            <person name="Ma J."/>
        </authorList>
    </citation>
    <scope>NUCLEOTIDE SEQUENCE [LARGE SCALE GENOMIC DNA]</scope>
    <source>
        <strain evidence="1 2">JCM 16112</strain>
    </source>
</reference>